<feature type="domain" description="RNase H type-1" evidence="1">
    <location>
        <begin position="97"/>
        <end position="169"/>
    </location>
</feature>
<dbReference type="EMBL" id="CABIKO010000337">
    <property type="protein sequence ID" value="VVA34520.1"/>
    <property type="molecule type" value="Genomic_DNA"/>
</dbReference>
<organism evidence="2 3">
    <name type="scientific">Prunus dulcis</name>
    <name type="common">Almond</name>
    <name type="synonym">Amygdalus dulcis</name>
    <dbReference type="NCBI Taxonomy" id="3755"/>
    <lineage>
        <taxon>Eukaryota</taxon>
        <taxon>Viridiplantae</taxon>
        <taxon>Streptophyta</taxon>
        <taxon>Embryophyta</taxon>
        <taxon>Tracheophyta</taxon>
        <taxon>Spermatophyta</taxon>
        <taxon>Magnoliopsida</taxon>
        <taxon>eudicotyledons</taxon>
        <taxon>Gunneridae</taxon>
        <taxon>Pentapetalae</taxon>
        <taxon>rosids</taxon>
        <taxon>fabids</taxon>
        <taxon>Rosales</taxon>
        <taxon>Rosaceae</taxon>
        <taxon>Amygdaloideae</taxon>
        <taxon>Amygdaleae</taxon>
        <taxon>Prunus</taxon>
    </lineage>
</organism>
<dbReference type="GO" id="GO:0003676">
    <property type="term" value="F:nucleic acid binding"/>
    <property type="evidence" value="ECO:0007669"/>
    <property type="project" value="InterPro"/>
</dbReference>
<dbReference type="PANTHER" id="PTHR47074:SF79">
    <property type="entry name" value="PUTATIVE-RELATED"/>
    <property type="match status" value="1"/>
</dbReference>
<dbReference type="InParanoid" id="A0A5E4G4C2"/>
<accession>A0A5E4G4C2</accession>
<dbReference type="InterPro" id="IPR052929">
    <property type="entry name" value="RNase_H-like_EbsB-rel"/>
</dbReference>
<gene>
    <name evidence="2" type="ORF">ALMOND_2B007139</name>
</gene>
<dbReference type="Proteomes" id="UP000327085">
    <property type="component" value="Chromosome 2"/>
</dbReference>
<dbReference type="Gramene" id="VVA34520">
    <property type="protein sequence ID" value="VVA34520"/>
    <property type="gene ID" value="Prudul26B007139"/>
</dbReference>
<protein>
    <submittedName>
        <fullName evidence="2">PREDICTED: LOC18774466</fullName>
    </submittedName>
</protein>
<evidence type="ECO:0000313" key="2">
    <source>
        <dbReference type="EMBL" id="VVA34520.1"/>
    </source>
</evidence>
<reference evidence="3" key="1">
    <citation type="journal article" date="2020" name="Plant J.">
        <title>Transposons played a major role in the diversification between the closely related almond and peach genomes: results from the almond genome sequence.</title>
        <authorList>
            <person name="Alioto T."/>
            <person name="Alexiou K.G."/>
            <person name="Bardil A."/>
            <person name="Barteri F."/>
            <person name="Castanera R."/>
            <person name="Cruz F."/>
            <person name="Dhingra A."/>
            <person name="Duval H."/>
            <person name="Fernandez I Marti A."/>
            <person name="Frias L."/>
            <person name="Galan B."/>
            <person name="Garcia J.L."/>
            <person name="Howad W."/>
            <person name="Gomez-Garrido J."/>
            <person name="Gut M."/>
            <person name="Julca I."/>
            <person name="Morata J."/>
            <person name="Puigdomenech P."/>
            <person name="Ribeca P."/>
            <person name="Rubio Cabetas M.J."/>
            <person name="Vlasova A."/>
            <person name="Wirthensohn M."/>
            <person name="Garcia-Mas J."/>
            <person name="Gabaldon T."/>
            <person name="Casacuberta J.M."/>
            <person name="Arus P."/>
        </authorList>
    </citation>
    <scope>NUCLEOTIDE SEQUENCE [LARGE SCALE GENOMIC DNA]</scope>
    <source>
        <strain evidence="3">cv. Texas</strain>
    </source>
</reference>
<dbReference type="AlphaFoldDB" id="A0A5E4G4C2"/>
<sequence length="169" mass="18468">MLCPLWLALWKAGVPTKSKCSGEMCARLTKHNLSKKQVSLDPTCVFCGGGYESTIHLLRDYIFAEDFLNVNTKAKFVQQPIGEVKLEKPKKGHLKVNVDDAWHTGSTLDGLGIIVRNSEGTFVAGCPMVVDNVSYAAHVEALDARLGISLAVERGFMNVSFESDALKIV</sequence>
<dbReference type="OMA" id="CGVEMES"/>
<name>A0A5E4G4C2_PRUDU</name>
<dbReference type="PANTHER" id="PTHR47074">
    <property type="entry name" value="BNAC02G40300D PROTEIN"/>
    <property type="match status" value="1"/>
</dbReference>
<dbReference type="InterPro" id="IPR002156">
    <property type="entry name" value="RNaseH_domain"/>
</dbReference>
<evidence type="ECO:0000313" key="3">
    <source>
        <dbReference type="Proteomes" id="UP000327085"/>
    </source>
</evidence>
<dbReference type="GO" id="GO:0004523">
    <property type="term" value="F:RNA-DNA hybrid ribonuclease activity"/>
    <property type="evidence" value="ECO:0007669"/>
    <property type="project" value="InterPro"/>
</dbReference>
<dbReference type="Pfam" id="PF13456">
    <property type="entry name" value="RVT_3"/>
    <property type="match status" value="1"/>
</dbReference>
<proteinExistence type="predicted"/>
<evidence type="ECO:0000259" key="1">
    <source>
        <dbReference type="Pfam" id="PF13456"/>
    </source>
</evidence>